<organism evidence="2 3">
    <name type="scientific">Nakaseomyces bracarensis</name>
    <dbReference type="NCBI Taxonomy" id="273131"/>
    <lineage>
        <taxon>Eukaryota</taxon>
        <taxon>Fungi</taxon>
        <taxon>Dikarya</taxon>
        <taxon>Ascomycota</taxon>
        <taxon>Saccharomycotina</taxon>
        <taxon>Saccharomycetes</taxon>
        <taxon>Saccharomycetales</taxon>
        <taxon>Saccharomycetaceae</taxon>
        <taxon>Nakaseomyces</taxon>
    </lineage>
</organism>
<comment type="caution">
    <text evidence="2">The sequence shown here is derived from an EMBL/GenBank/DDBJ whole genome shotgun (WGS) entry which is preliminary data.</text>
</comment>
<accession>A0ABR4P0W6</accession>
<keyword evidence="1" id="KW-0175">Coiled coil</keyword>
<evidence type="ECO:0000256" key="1">
    <source>
        <dbReference type="SAM" id="Coils"/>
    </source>
</evidence>
<dbReference type="Proteomes" id="UP001623330">
    <property type="component" value="Unassembled WGS sequence"/>
</dbReference>
<reference evidence="2 3" key="1">
    <citation type="submission" date="2024-05" db="EMBL/GenBank/DDBJ databases">
        <title>Long read based assembly of the Candida bracarensis genome reveals expanded adhesin content.</title>
        <authorList>
            <person name="Marcet-Houben M."/>
            <person name="Ksiezopolska E."/>
            <person name="Gabaldon T."/>
        </authorList>
    </citation>
    <scope>NUCLEOTIDE SEQUENCE [LARGE SCALE GENOMIC DNA]</scope>
    <source>
        <strain evidence="2 3">CBM6</strain>
    </source>
</reference>
<gene>
    <name evidence="2" type="ORF">RNJ44_02797</name>
</gene>
<sequence>MAYLTLASEIEQPFVIPSLSPVTSEYSSRVNSMVSDDQAIKRDIQLLQTKLNNLDEEAVSDDEERADYNTSYNELGQRRTSLCLL</sequence>
<name>A0ABR4P0W6_9SACH</name>
<keyword evidence="3" id="KW-1185">Reference proteome</keyword>
<dbReference type="Pfam" id="PF22044">
    <property type="entry name" value="SPO24"/>
    <property type="match status" value="1"/>
</dbReference>
<dbReference type="EMBL" id="JBEVYD010000002">
    <property type="protein sequence ID" value="KAL3235009.1"/>
    <property type="molecule type" value="Genomic_DNA"/>
</dbReference>
<feature type="coiled-coil region" evidence="1">
    <location>
        <begin position="37"/>
        <end position="64"/>
    </location>
</feature>
<proteinExistence type="predicted"/>
<protein>
    <submittedName>
        <fullName evidence="2">Uncharacterized protein</fullName>
    </submittedName>
</protein>
<evidence type="ECO:0000313" key="3">
    <source>
        <dbReference type="Proteomes" id="UP001623330"/>
    </source>
</evidence>
<evidence type="ECO:0000313" key="2">
    <source>
        <dbReference type="EMBL" id="KAL3235009.1"/>
    </source>
</evidence>
<dbReference type="InterPro" id="IPR054415">
    <property type="entry name" value="SPO24"/>
</dbReference>